<sequence length="896" mass="98978">MQSASRLLFLIPLLALCPSHAGASDFGFSQGSHDPAVPTQEAVIGHAPGERISSPEQIHRYFQALAEAMPDRIRLVDYAESWQGRPLFYAIIGTPERLADLDAIQTDIQTIAHPHRNEQADIDAALERVPATAWLAYSVHGNEISPADAAMVTAWHLLSAENDPLVERILSTSLVFINPLQNPDGRARFIHHFEAGLGLEPDPSRLAAEHDEPWPSGRVNHYLFDLNRDWLSQTQPETRGHIEALLDWYPLAFVDAHEMGPDSTFFFAPEAVPYNPLLSESQRASLTRFGENNARWFDRHGFAYFTREIFDAFYPGYGASWPSYYGGIAMTYEQGSARGLVMRLRNGREMSYLETVREYVAASLATLETVAVQRDRLWADFAAYRREGIEAGRRQGPAAWAIPAQRDQGAADRLGELLARHGAEVYRSADALDACGQTLGAGSYLIPAAQPAYRKLRVLLDEQIDMDEDFLAEQERRRARGLADQIYDVTAWSLPLMFNVDVQTCRRAPTLENLDRIQPSERPAGRLENPDARVAFVAGGESTATLRLMAAALRAGLTIDRSEQAFSLGETRYPAGSLIFQRADNPDHLVETLQRLAADTGAMPVGTDTSWITDGPSFGSNRVRRLMAPRVALAWDAPTDVYSPGAVRFILERQFGYPVTPIRVATLASADLNRYDVVILPDASRWRGSYAGILGAGGARNLRDWINDGGTLVTMAGGTEWAAHPDVDLLSARLELSVEEEELKIARNDEARVPGREFSDIADLEQALKAGERSPDSVSGILAATVVDGEHWLGAGAATQIPVLVRGNRIFTPLRLDQGENVVRYAGPEEVLASGYVWEENRRQLAFKPYLMTQTIGRGRVIGFAEDPAVRAYLDGQNSLLINAVLVAPAYSRKLR</sequence>
<dbReference type="Pfam" id="PF00246">
    <property type="entry name" value="Peptidase_M14"/>
    <property type="match status" value="1"/>
</dbReference>
<keyword evidence="3" id="KW-0121">Carboxypeptidase</keyword>
<dbReference type="CDD" id="cd03143">
    <property type="entry name" value="A4_beta-galactosidase_middle_domain"/>
    <property type="match status" value="1"/>
</dbReference>
<accession>A0A0K0XYX2</accession>
<dbReference type="KEGG" id="wma:WM2015_2512"/>
<dbReference type="InterPro" id="IPR029062">
    <property type="entry name" value="Class_I_gatase-like"/>
</dbReference>
<dbReference type="Proteomes" id="UP000066624">
    <property type="component" value="Chromosome"/>
</dbReference>
<dbReference type="Gene3D" id="3.40.50.880">
    <property type="match status" value="1"/>
</dbReference>
<dbReference type="PATRIC" id="fig|1579979.3.peg.2567"/>
<name>A0A0K0XYX2_9GAMM</name>
<evidence type="ECO:0000313" key="4">
    <source>
        <dbReference type="Proteomes" id="UP000066624"/>
    </source>
</evidence>
<protein>
    <submittedName>
        <fullName evidence="3">Zinc carboxypeptidase</fullName>
    </submittedName>
</protein>
<gene>
    <name evidence="3" type="ORF">WM2015_2512</name>
</gene>
<dbReference type="Gene3D" id="3.40.630.10">
    <property type="entry name" value="Zn peptidases"/>
    <property type="match status" value="1"/>
</dbReference>
<dbReference type="SUPFAM" id="SSF52317">
    <property type="entry name" value="Class I glutamine amidotransferase-like"/>
    <property type="match status" value="1"/>
</dbReference>
<keyword evidence="3" id="KW-0378">Hydrolase</keyword>
<feature type="domain" description="Peptidase M14" evidence="2">
    <location>
        <begin position="51"/>
        <end position="370"/>
    </location>
</feature>
<organism evidence="3 4">
    <name type="scientific">Wenzhouxiangella marina</name>
    <dbReference type="NCBI Taxonomy" id="1579979"/>
    <lineage>
        <taxon>Bacteria</taxon>
        <taxon>Pseudomonadati</taxon>
        <taxon>Pseudomonadota</taxon>
        <taxon>Gammaproteobacteria</taxon>
        <taxon>Chromatiales</taxon>
        <taxon>Wenzhouxiangellaceae</taxon>
        <taxon>Wenzhouxiangella</taxon>
    </lineage>
</organism>
<dbReference type="SUPFAM" id="SSF53187">
    <property type="entry name" value="Zn-dependent exopeptidases"/>
    <property type="match status" value="1"/>
</dbReference>
<dbReference type="GO" id="GO:0008270">
    <property type="term" value="F:zinc ion binding"/>
    <property type="evidence" value="ECO:0007669"/>
    <property type="project" value="InterPro"/>
</dbReference>
<evidence type="ECO:0000259" key="2">
    <source>
        <dbReference type="PROSITE" id="PS52035"/>
    </source>
</evidence>
<comment type="similarity">
    <text evidence="1">Belongs to the peptidase M14 family.</text>
</comment>
<comment type="caution">
    <text evidence="1">Lacks conserved residue(s) required for the propagation of feature annotation.</text>
</comment>
<dbReference type="RefSeq" id="WP_049726396.1">
    <property type="nucleotide sequence ID" value="NZ_CP012154.1"/>
</dbReference>
<evidence type="ECO:0000313" key="3">
    <source>
        <dbReference type="EMBL" id="AKS42870.1"/>
    </source>
</evidence>
<dbReference type="STRING" id="1579979.WM2015_2512"/>
<keyword evidence="4" id="KW-1185">Reference proteome</keyword>
<dbReference type="PROSITE" id="PS52035">
    <property type="entry name" value="PEPTIDASE_M14"/>
    <property type="match status" value="1"/>
</dbReference>
<dbReference type="GO" id="GO:0004181">
    <property type="term" value="F:metallocarboxypeptidase activity"/>
    <property type="evidence" value="ECO:0007669"/>
    <property type="project" value="InterPro"/>
</dbReference>
<keyword evidence="3" id="KW-0645">Protease</keyword>
<dbReference type="EMBL" id="CP012154">
    <property type="protein sequence ID" value="AKS42870.1"/>
    <property type="molecule type" value="Genomic_DNA"/>
</dbReference>
<dbReference type="InterPro" id="IPR000834">
    <property type="entry name" value="Peptidase_M14"/>
</dbReference>
<dbReference type="OrthoDB" id="9758209at2"/>
<reference evidence="3 4" key="1">
    <citation type="submission" date="2015-07" db="EMBL/GenBank/DDBJ databases">
        <authorList>
            <person name="Noorani M."/>
        </authorList>
    </citation>
    <scope>NUCLEOTIDE SEQUENCE [LARGE SCALE GENOMIC DNA]</scope>
    <source>
        <strain evidence="3 4">KCTC 42284</strain>
    </source>
</reference>
<dbReference type="AlphaFoldDB" id="A0A0K0XYX2"/>
<proteinExistence type="inferred from homology"/>
<evidence type="ECO:0000256" key="1">
    <source>
        <dbReference type="PROSITE-ProRule" id="PRU01379"/>
    </source>
</evidence>
<dbReference type="GO" id="GO:0006508">
    <property type="term" value="P:proteolysis"/>
    <property type="evidence" value="ECO:0007669"/>
    <property type="project" value="InterPro"/>
</dbReference>